<sequence length="220" mass="25303">MKHTDLQTNKIGSRLKEVRLIKGKTIHDFYVPISGHTANFSAVELGNRNIGVKLIGAIVRYHSINKDWLLTGEGEMFTKISLNKPGVPFYNVNMAERAFEDFNELREPPEYYVNYKPFNDCDAYMPIYGDSMYPKYASGEIIAVKEVKNLEIIQWGEAYLVVADDRANNFTSVKLLYEHTSYSKIILRSSNPNFRGDTIIARDVIKKLYLVKGKVTRHHF</sequence>
<dbReference type="AlphaFoldDB" id="A0A4V3D0W5"/>
<accession>A0A4V3D0W5</accession>
<dbReference type="InterPro" id="IPR036286">
    <property type="entry name" value="LexA/Signal_pep-like_sf"/>
</dbReference>
<evidence type="ECO:0000256" key="3">
    <source>
        <dbReference type="ARBA" id="ARBA00023163"/>
    </source>
</evidence>
<proteinExistence type="predicted"/>
<keyword evidence="6" id="KW-1185">Reference proteome</keyword>
<dbReference type="PANTHER" id="PTHR40661">
    <property type="match status" value="1"/>
</dbReference>
<dbReference type="InterPro" id="IPR010982">
    <property type="entry name" value="Lambda_DNA-bd_dom_sf"/>
</dbReference>
<dbReference type="SUPFAM" id="SSF51306">
    <property type="entry name" value="LexA/Signal peptidase"/>
    <property type="match status" value="1"/>
</dbReference>
<comment type="caution">
    <text evidence="5">The sequence shown here is derived from an EMBL/GenBank/DDBJ whole genome shotgun (WGS) entry which is preliminary data.</text>
</comment>
<dbReference type="PANTHER" id="PTHR40661:SF1">
    <property type="entry name" value="HTH CRO_C1-TYPE DOMAIN-CONTAINING PROTEIN"/>
    <property type="match status" value="1"/>
</dbReference>
<evidence type="ECO:0000256" key="2">
    <source>
        <dbReference type="ARBA" id="ARBA00023125"/>
    </source>
</evidence>
<name>A0A4V3D0W5_9SPHI</name>
<dbReference type="Proteomes" id="UP000295620">
    <property type="component" value="Unassembled WGS sequence"/>
</dbReference>
<dbReference type="SUPFAM" id="SSF47413">
    <property type="entry name" value="lambda repressor-like DNA-binding domains"/>
    <property type="match status" value="1"/>
</dbReference>
<organism evidence="5 6">
    <name type="scientific">Pedobacter metabolipauper</name>
    <dbReference type="NCBI Taxonomy" id="425513"/>
    <lineage>
        <taxon>Bacteria</taxon>
        <taxon>Pseudomonadati</taxon>
        <taxon>Bacteroidota</taxon>
        <taxon>Sphingobacteriia</taxon>
        <taxon>Sphingobacteriales</taxon>
        <taxon>Sphingobacteriaceae</taxon>
        <taxon>Pedobacter</taxon>
    </lineage>
</organism>
<feature type="domain" description="Peptidase S24/S26A/S26B/S26C" evidence="4">
    <location>
        <begin position="119"/>
        <end position="200"/>
    </location>
</feature>
<keyword evidence="1" id="KW-0805">Transcription regulation</keyword>
<reference evidence="5 6" key="1">
    <citation type="submission" date="2019-03" db="EMBL/GenBank/DDBJ databases">
        <title>Genomic Encyclopedia of Archaeal and Bacterial Type Strains, Phase II (KMG-II): from individual species to whole genera.</title>
        <authorList>
            <person name="Goeker M."/>
        </authorList>
    </citation>
    <scope>NUCLEOTIDE SEQUENCE [LARGE SCALE GENOMIC DNA]</scope>
    <source>
        <strain evidence="5 6">DSM 19035</strain>
    </source>
</reference>
<evidence type="ECO:0000313" key="5">
    <source>
        <dbReference type="EMBL" id="TDQ07689.1"/>
    </source>
</evidence>
<dbReference type="Gene3D" id="2.10.109.10">
    <property type="entry name" value="Umud Fragment, subunit A"/>
    <property type="match status" value="1"/>
</dbReference>
<dbReference type="RefSeq" id="WP_243732572.1">
    <property type="nucleotide sequence ID" value="NZ_SNYC01000006.1"/>
</dbReference>
<evidence type="ECO:0000256" key="1">
    <source>
        <dbReference type="ARBA" id="ARBA00023015"/>
    </source>
</evidence>
<dbReference type="InterPro" id="IPR015927">
    <property type="entry name" value="Peptidase_S24_S26A/B/C"/>
</dbReference>
<dbReference type="EMBL" id="SNYC01000006">
    <property type="protein sequence ID" value="TDQ07689.1"/>
    <property type="molecule type" value="Genomic_DNA"/>
</dbReference>
<dbReference type="GO" id="GO:0003677">
    <property type="term" value="F:DNA binding"/>
    <property type="evidence" value="ECO:0007669"/>
    <property type="project" value="UniProtKB-KW"/>
</dbReference>
<gene>
    <name evidence="5" type="ORF">ATK78_3817</name>
</gene>
<protein>
    <submittedName>
        <fullName evidence="5">Phage repressor protein C with HTH and peptisase S24 domain</fullName>
    </submittedName>
</protein>
<evidence type="ECO:0000259" key="4">
    <source>
        <dbReference type="Pfam" id="PF00717"/>
    </source>
</evidence>
<dbReference type="Pfam" id="PF00717">
    <property type="entry name" value="Peptidase_S24"/>
    <property type="match status" value="1"/>
</dbReference>
<evidence type="ECO:0000313" key="6">
    <source>
        <dbReference type="Proteomes" id="UP000295620"/>
    </source>
</evidence>
<keyword evidence="3" id="KW-0804">Transcription</keyword>
<keyword evidence="2" id="KW-0238">DNA-binding</keyword>